<dbReference type="AlphaFoldDB" id="A0A1P8K4A5"/>
<dbReference type="KEGG" id="rhy:RD110_20300"/>
<proteinExistence type="predicted"/>
<keyword evidence="2" id="KW-1185">Reference proteome</keyword>
<dbReference type="STRING" id="1842727.RD110_20300"/>
<protein>
    <submittedName>
        <fullName evidence="1">Uncharacterized protein</fullName>
    </submittedName>
</protein>
<name>A0A1P8K4A5_9BURK</name>
<dbReference type="EMBL" id="CP019236">
    <property type="protein sequence ID" value="APW40828.1"/>
    <property type="molecule type" value="Genomic_DNA"/>
</dbReference>
<accession>A0A1P8K4A5</accession>
<reference evidence="1 2" key="1">
    <citation type="submission" date="2017-01" db="EMBL/GenBank/DDBJ databases">
        <authorList>
            <person name="Mah S.A."/>
            <person name="Swanson W.J."/>
            <person name="Moy G.W."/>
            <person name="Vacquier V.D."/>
        </authorList>
    </citation>
    <scope>NUCLEOTIDE SEQUENCE [LARGE SCALE GENOMIC DNA]</scope>
    <source>
        <strain evidence="1 2">DCY110</strain>
    </source>
</reference>
<sequence>MVDALTPVLGQRGLAALYRRTLTVAGRTHPCLLQALEDTEPVSFQPLRRMLVQQSADTAAAATDASLETFHELLNSLIGRSLTQRLLGTLWSPEFSGSPVQDKSK</sequence>
<gene>
    <name evidence="1" type="ORF">RD110_20300</name>
</gene>
<dbReference type="Proteomes" id="UP000186609">
    <property type="component" value="Chromosome"/>
</dbReference>
<evidence type="ECO:0000313" key="1">
    <source>
        <dbReference type="EMBL" id="APW40828.1"/>
    </source>
</evidence>
<evidence type="ECO:0000313" key="2">
    <source>
        <dbReference type="Proteomes" id="UP000186609"/>
    </source>
</evidence>
<organism evidence="1 2">
    <name type="scientific">Rhodoferax koreensis</name>
    <dbReference type="NCBI Taxonomy" id="1842727"/>
    <lineage>
        <taxon>Bacteria</taxon>
        <taxon>Pseudomonadati</taxon>
        <taxon>Pseudomonadota</taxon>
        <taxon>Betaproteobacteria</taxon>
        <taxon>Burkholderiales</taxon>
        <taxon>Comamonadaceae</taxon>
        <taxon>Rhodoferax</taxon>
    </lineage>
</organism>